<dbReference type="RefSeq" id="WP_092372361.1">
    <property type="nucleotide sequence ID" value="NZ_FORX01000001.1"/>
</dbReference>
<dbReference type="EMBL" id="FORX01000001">
    <property type="protein sequence ID" value="SFJ09015.1"/>
    <property type="molecule type" value="Genomic_DNA"/>
</dbReference>
<dbReference type="PANTHER" id="PTHR21600">
    <property type="entry name" value="MITOCHONDRIAL RNA PSEUDOURIDINE SYNTHASE"/>
    <property type="match status" value="1"/>
</dbReference>
<evidence type="ECO:0000313" key="12">
    <source>
        <dbReference type="Proteomes" id="UP000198635"/>
    </source>
</evidence>
<accession>A0A1I3NIP3</accession>
<evidence type="ECO:0000256" key="5">
    <source>
        <dbReference type="ARBA" id="ARBA00038943"/>
    </source>
</evidence>
<evidence type="ECO:0000259" key="10">
    <source>
        <dbReference type="Pfam" id="PF00849"/>
    </source>
</evidence>
<dbReference type="EC" id="5.4.99.26" evidence="5"/>
<dbReference type="InterPro" id="IPR006224">
    <property type="entry name" value="PsdUridine_synth_RluA-like_CS"/>
</dbReference>
<evidence type="ECO:0000256" key="4">
    <source>
        <dbReference type="ARBA" id="ARBA00037670"/>
    </source>
</evidence>
<organism evidence="11 12">
    <name type="scientific">Desulfomicrobium apsheronum</name>
    <dbReference type="NCBI Taxonomy" id="52560"/>
    <lineage>
        <taxon>Bacteria</taxon>
        <taxon>Pseudomonadati</taxon>
        <taxon>Thermodesulfobacteriota</taxon>
        <taxon>Desulfovibrionia</taxon>
        <taxon>Desulfovibrionales</taxon>
        <taxon>Desulfomicrobiaceae</taxon>
        <taxon>Desulfomicrobium</taxon>
    </lineage>
</organism>
<proteinExistence type="predicted"/>
<gene>
    <name evidence="11" type="ORF">SAMN04488082_101295</name>
</gene>
<dbReference type="OrthoDB" id="128480at2"/>
<name>A0A1I3NIP3_9BACT</name>
<dbReference type="GO" id="GO:0008033">
    <property type="term" value="P:tRNA processing"/>
    <property type="evidence" value="ECO:0007669"/>
    <property type="project" value="UniProtKB-KW"/>
</dbReference>
<evidence type="ECO:0000256" key="1">
    <source>
        <dbReference type="ARBA" id="ARBA00022694"/>
    </source>
</evidence>
<dbReference type="STRING" id="52560.SAMN04488082_101295"/>
<protein>
    <recommendedName>
        <fullName evidence="6">tRNA pseudouridine synthase C</fullName>
        <ecNumber evidence="5">5.4.99.26</ecNumber>
    </recommendedName>
    <alternativeName>
        <fullName evidence="8">tRNA pseudouridine(65) synthase</fullName>
    </alternativeName>
    <alternativeName>
        <fullName evidence="9">tRNA pseudouridylate synthase C</fullName>
    </alternativeName>
    <alternativeName>
        <fullName evidence="7">tRNA-uridine isomerase C</fullName>
    </alternativeName>
</protein>
<dbReference type="Gene3D" id="3.30.2350.10">
    <property type="entry name" value="Pseudouridine synthase"/>
    <property type="match status" value="1"/>
</dbReference>
<dbReference type="GO" id="GO:0003723">
    <property type="term" value="F:RNA binding"/>
    <property type="evidence" value="ECO:0007669"/>
    <property type="project" value="InterPro"/>
</dbReference>
<evidence type="ECO:0000256" key="9">
    <source>
        <dbReference type="ARBA" id="ARBA00043049"/>
    </source>
</evidence>
<keyword evidence="2" id="KW-0413">Isomerase</keyword>
<dbReference type="InterPro" id="IPR006145">
    <property type="entry name" value="PsdUridine_synth_RsuA/RluA"/>
</dbReference>
<dbReference type="InterPro" id="IPR050188">
    <property type="entry name" value="RluA_PseudoU_synthase"/>
</dbReference>
<evidence type="ECO:0000256" key="7">
    <source>
        <dbReference type="ARBA" id="ARBA00041803"/>
    </source>
</evidence>
<dbReference type="PROSITE" id="PS01129">
    <property type="entry name" value="PSI_RLU"/>
    <property type="match status" value="1"/>
</dbReference>
<evidence type="ECO:0000256" key="8">
    <source>
        <dbReference type="ARBA" id="ARBA00041975"/>
    </source>
</evidence>
<evidence type="ECO:0000313" key="11">
    <source>
        <dbReference type="EMBL" id="SFJ09015.1"/>
    </source>
</evidence>
<evidence type="ECO:0000256" key="2">
    <source>
        <dbReference type="ARBA" id="ARBA00023235"/>
    </source>
</evidence>
<dbReference type="Pfam" id="PF00849">
    <property type="entry name" value="PseudoU_synth_2"/>
    <property type="match status" value="1"/>
</dbReference>
<dbReference type="SUPFAM" id="SSF55120">
    <property type="entry name" value="Pseudouridine synthase"/>
    <property type="match status" value="1"/>
</dbReference>
<keyword evidence="1" id="KW-0819">tRNA processing</keyword>
<dbReference type="GO" id="GO:0000455">
    <property type="term" value="P:enzyme-directed rRNA pseudouridine synthesis"/>
    <property type="evidence" value="ECO:0007669"/>
    <property type="project" value="TreeGrafter"/>
</dbReference>
<keyword evidence="12" id="KW-1185">Reference proteome</keyword>
<reference evidence="12" key="1">
    <citation type="submission" date="2016-10" db="EMBL/GenBank/DDBJ databases">
        <authorList>
            <person name="Varghese N."/>
            <person name="Submissions S."/>
        </authorList>
    </citation>
    <scope>NUCLEOTIDE SEQUENCE [LARGE SCALE GENOMIC DNA]</scope>
    <source>
        <strain evidence="12">DSM 5918</strain>
    </source>
</reference>
<dbReference type="Proteomes" id="UP000198635">
    <property type="component" value="Unassembled WGS sequence"/>
</dbReference>
<evidence type="ECO:0000256" key="3">
    <source>
        <dbReference type="ARBA" id="ARBA00036607"/>
    </source>
</evidence>
<comment type="function">
    <text evidence="4">Responsible for synthesis of pseudouridine from uracil-65 in transfer RNAs.</text>
</comment>
<dbReference type="PANTHER" id="PTHR21600:SF56">
    <property type="entry name" value="TRNA PSEUDOURIDINE SYNTHASE C"/>
    <property type="match status" value="1"/>
</dbReference>
<dbReference type="InterPro" id="IPR020103">
    <property type="entry name" value="PsdUridine_synth_cat_dom_sf"/>
</dbReference>
<evidence type="ECO:0000256" key="6">
    <source>
        <dbReference type="ARBA" id="ARBA00040675"/>
    </source>
</evidence>
<feature type="domain" description="Pseudouridine synthase RsuA/RluA-like" evidence="10">
    <location>
        <begin position="18"/>
        <end position="165"/>
    </location>
</feature>
<sequence>MPEAEIAEIPVLYRDEQFVAVHKPAGLLVHRNAHAGREPFLLQMLRDQLGQRLYPVHRLDRPTSGLMIMAFSSQNAHILALQFAGQDVGKTYLAVTRGFTPLQGLIDDPLKSDSGNLQEARTEFSRLATAEIPHPVGPNPTARYSLVQVRPKTGRTHQIRRHFAHIRHPLIGDVLRGDGRQNRFFREHFGVHRLLLASVELSFRHPKDNSPMTLTCPPAQELLDLFDQLGWSAAQPLWATDSDNLRIP</sequence>
<dbReference type="AlphaFoldDB" id="A0A1I3NIP3"/>
<dbReference type="GO" id="GO:0160149">
    <property type="term" value="F:tRNA pseudouridine(65) synthase activity"/>
    <property type="evidence" value="ECO:0007669"/>
    <property type="project" value="UniProtKB-EC"/>
</dbReference>
<comment type="catalytic activity">
    <reaction evidence="3">
        <text>uridine(65) in tRNA = pseudouridine(65) in tRNA</text>
        <dbReference type="Rhea" id="RHEA:42536"/>
        <dbReference type="Rhea" id="RHEA-COMP:10103"/>
        <dbReference type="Rhea" id="RHEA-COMP:10104"/>
        <dbReference type="ChEBI" id="CHEBI:65314"/>
        <dbReference type="ChEBI" id="CHEBI:65315"/>
        <dbReference type="EC" id="5.4.99.26"/>
    </reaction>
</comment>